<proteinExistence type="predicted"/>
<dbReference type="Proteomes" id="UP000623467">
    <property type="component" value="Unassembled WGS sequence"/>
</dbReference>
<organism evidence="1 2">
    <name type="scientific">Mycena sanguinolenta</name>
    <dbReference type="NCBI Taxonomy" id="230812"/>
    <lineage>
        <taxon>Eukaryota</taxon>
        <taxon>Fungi</taxon>
        <taxon>Dikarya</taxon>
        <taxon>Basidiomycota</taxon>
        <taxon>Agaricomycotina</taxon>
        <taxon>Agaricomycetes</taxon>
        <taxon>Agaricomycetidae</taxon>
        <taxon>Agaricales</taxon>
        <taxon>Marasmiineae</taxon>
        <taxon>Mycenaceae</taxon>
        <taxon>Mycena</taxon>
    </lineage>
</organism>
<dbReference type="EMBL" id="JACAZH010000036">
    <property type="protein sequence ID" value="KAF7336610.1"/>
    <property type="molecule type" value="Genomic_DNA"/>
</dbReference>
<comment type="caution">
    <text evidence="1">The sequence shown here is derived from an EMBL/GenBank/DDBJ whole genome shotgun (WGS) entry which is preliminary data.</text>
</comment>
<accession>A0A8H7CGL2</accession>
<keyword evidence="2" id="KW-1185">Reference proteome</keyword>
<evidence type="ECO:0000313" key="1">
    <source>
        <dbReference type="EMBL" id="KAF7336610.1"/>
    </source>
</evidence>
<reference evidence="1" key="1">
    <citation type="submission" date="2020-05" db="EMBL/GenBank/DDBJ databases">
        <title>Mycena genomes resolve the evolution of fungal bioluminescence.</title>
        <authorList>
            <person name="Tsai I.J."/>
        </authorList>
    </citation>
    <scope>NUCLEOTIDE SEQUENCE</scope>
    <source>
        <strain evidence="1">160909Yilan</strain>
    </source>
</reference>
<sequence length="300" mass="33405">MSVPEDIFSHVVDAVAARTPRCLPAMALASRQAHGLPWQHKDAVVSRAAPGRDGRGSPLVTYSRFVALLRDRPDEMEQMRHLHICSRRRADAFEPVFETCPGLVTLWLDHTSPRSGAPSIVGLSRLHHLRELTIPMTHFAHAALGPGVVLPSVTHVHFGHVVATETLHLPALAAAFPRLTHVGFESDTLGGCARRVAEASERFRVLVRVARWCEHGREYHPRIVCMVRLVAGHSWDWLKRASPGWNASSALADIEDAIWDQWTMVDAVLEARKDGHLLETVVSNRPMYYAEALGLRPRRA</sequence>
<dbReference type="AlphaFoldDB" id="A0A8H7CGL2"/>
<dbReference type="SUPFAM" id="SSF52047">
    <property type="entry name" value="RNI-like"/>
    <property type="match status" value="1"/>
</dbReference>
<evidence type="ECO:0000313" key="2">
    <source>
        <dbReference type="Proteomes" id="UP000623467"/>
    </source>
</evidence>
<gene>
    <name evidence="1" type="ORF">MSAN_02293200</name>
</gene>
<protein>
    <submittedName>
        <fullName evidence="1">Uncharacterized protein</fullName>
    </submittedName>
</protein>
<name>A0A8H7CGL2_9AGAR</name>